<feature type="transmembrane region" description="Helical" evidence="1">
    <location>
        <begin position="7"/>
        <end position="30"/>
    </location>
</feature>
<name>A0ABN6R443_STRNI</name>
<dbReference type="EMBL" id="AP026073">
    <property type="protein sequence ID" value="BDM71681.1"/>
    <property type="molecule type" value="Genomic_DNA"/>
</dbReference>
<keyword evidence="1" id="KW-0812">Transmembrane</keyword>
<keyword evidence="3" id="KW-1185">Reference proteome</keyword>
<reference evidence="2" key="1">
    <citation type="submission" date="2022-06" db="EMBL/GenBank/DDBJ databases">
        <title>Complete genome sequence of Streptomyces nigrescens HEK616.</title>
        <authorList>
            <person name="Asamizu S."/>
            <person name="Onaka H."/>
        </authorList>
    </citation>
    <scope>NUCLEOTIDE SEQUENCE</scope>
    <source>
        <strain evidence="2">HEK616</strain>
    </source>
</reference>
<gene>
    <name evidence="2" type="ORF">HEK616_51680</name>
</gene>
<dbReference type="Proteomes" id="UP001059597">
    <property type="component" value="Chromosome"/>
</dbReference>
<proteinExistence type="predicted"/>
<feature type="transmembrane region" description="Helical" evidence="1">
    <location>
        <begin position="42"/>
        <end position="62"/>
    </location>
</feature>
<accession>A0ABN6R443</accession>
<sequence length="63" mass="6191">MSGSHDMAIWVVVATLFAALVGIVTGLFAAQLGASPLACWGGGGAAFISIATIALTVIGLFIA</sequence>
<evidence type="ECO:0008006" key="4">
    <source>
        <dbReference type="Google" id="ProtNLM"/>
    </source>
</evidence>
<organism evidence="2 3">
    <name type="scientific">Streptomyces nigrescens</name>
    <dbReference type="NCBI Taxonomy" id="1920"/>
    <lineage>
        <taxon>Bacteria</taxon>
        <taxon>Bacillati</taxon>
        <taxon>Actinomycetota</taxon>
        <taxon>Actinomycetes</taxon>
        <taxon>Kitasatosporales</taxon>
        <taxon>Streptomycetaceae</taxon>
        <taxon>Streptomyces</taxon>
    </lineage>
</organism>
<evidence type="ECO:0000256" key="1">
    <source>
        <dbReference type="SAM" id="Phobius"/>
    </source>
</evidence>
<keyword evidence="1" id="KW-0472">Membrane</keyword>
<evidence type="ECO:0000313" key="3">
    <source>
        <dbReference type="Proteomes" id="UP001059597"/>
    </source>
</evidence>
<keyword evidence="1" id="KW-1133">Transmembrane helix</keyword>
<protein>
    <recommendedName>
        <fullName evidence="4">Integral membrane protein</fullName>
    </recommendedName>
</protein>
<evidence type="ECO:0000313" key="2">
    <source>
        <dbReference type="EMBL" id="BDM71681.1"/>
    </source>
</evidence>